<dbReference type="Proteomes" id="UP000613266">
    <property type="component" value="Unassembled WGS sequence"/>
</dbReference>
<dbReference type="RefSeq" id="WP_198109791.1">
    <property type="nucleotide sequence ID" value="NZ_JAEDAK010000002.1"/>
</dbReference>
<organism evidence="1 2">
    <name type="scientific">Inhella proteolytica</name>
    <dbReference type="NCBI Taxonomy" id="2795029"/>
    <lineage>
        <taxon>Bacteria</taxon>
        <taxon>Pseudomonadati</taxon>
        <taxon>Pseudomonadota</taxon>
        <taxon>Betaproteobacteria</taxon>
        <taxon>Burkholderiales</taxon>
        <taxon>Sphaerotilaceae</taxon>
        <taxon>Inhella</taxon>
    </lineage>
</organism>
<proteinExistence type="predicted"/>
<dbReference type="PANTHER" id="PTHR30203">
    <property type="entry name" value="OUTER MEMBRANE CATION EFFLUX PROTEIN"/>
    <property type="match status" value="1"/>
</dbReference>
<evidence type="ECO:0000313" key="2">
    <source>
        <dbReference type="Proteomes" id="UP000613266"/>
    </source>
</evidence>
<gene>
    <name evidence="1" type="ORF">I7X39_04625</name>
</gene>
<dbReference type="SUPFAM" id="SSF56954">
    <property type="entry name" value="Outer membrane efflux proteins (OEP)"/>
    <property type="match status" value="1"/>
</dbReference>
<dbReference type="GO" id="GO:0015562">
    <property type="term" value="F:efflux transmembrane transporter activity"/>
    <property type="evidence" value="ECO:0007669"/>
    <property type="project" value="InterPro"/>
</dbReference>
<sequence>MKCLPPLLAALALAGCASLDPQPRFAELQQAAAKPLPGAQLLWAQTPEQEAERERRVAALLAQPLSQDAAVQLALLNHRGLQAAYAQLGIAVADLDQASRLPNPGFSFGRSRASGDHGVEREIERSLHLNLSSLLSWPMRRAIEARRVEQAQGAALLAVIERAGEARKAWVQAVAAQQTLAYSAQVLEAAEASAELAARLRSVGNFNKLQQLREQGFQAEAALGHARATAAAQAARERLVRALGLWGDQLQHLRLPERLPDLPTAPAEHPEIEREGLAQRLDVQGAKLNAEATARQLGLSRITRFVNVLELGGHLNTNNEGARERGWELSIELPLFDWGGARVARAEQQYRQALAQVADSAISARSELREAYGTYRHAWDIARHQRQVLLPLKNQVSEENLLRYNGMFIGVFELLADARAQITAVNAAIEAERDFWLAQADLEQALIGKPNLAAATASLSAPAEAGGGH</sequence>
<reference evidence="1" key="1">
    <citation type="submission" date="2020-12" db="EMBL/GenBank/DDBJ databases">
        <title>The genome sequence of Inhella sp. 1Y17.</title>
        <authorList>
            <person name="Liu Y."/>
        </authorList>
    </citation>
    <scope>NUCLEOTIDE SEQUENCE</scope>
    <source>
        <strain evidence="1">1Y17</strain>
    </source>
</reference>
<name>A0A931J4J7_9BURK</name>
<evidence type="ECO:0000313" key="1">
    <source>
        <dbReference type="EMBL" id="MBH9576187.1"/>
    </source>
</evidence>
<accession>A0A931J4J7</accession>
<dbReference type="Gene3D" id="1.20.1600.10">
    <property type="entry name" value="Outer membrane efflux proteins (OEP)"/>
    <property type="match status" value="1"/>
</dbReference>
<dbReference type="InterPro" id="IPR010131">
    <property type="entry name" value="MdtP/NodT-like"/>
</dbReference>
<comment type="caution">
    <text evidence="1">The sequence shown here is derived from an EMBL/GenBank/DDBJ whole genome shotgun (WGS) entry which is preliminary data.</text>
</comment>
<dbReference type="PANTHER" id="PTHR30203:SF24">
    <property type="entry name" value="BLR4935 PROTEIN"/>
    <property type="match status" value="1"/>
</dbReference>
<dbReference type="EMBL" id="JAEDAK010000002">
    <property type="protein sequence ID" value="MBH9576187.1"/>
    <property type="molecule type" value="Genomic_DNA"/>
</dbReference>
<dbReference type="PROSITE" id="PS51257">
    <property type="entry name" value="PROKAR_LIPOPROTEIN"/>
    <property type="match status" value="1"/>
</dbReference>
<dbReference type="AlphaFoldDB" id="A0A931J4J7"/>
<protein>
    <submittedName>
        <fullName evidence="1">TolC family protein</fullName>
    </submittedName>
</protein>
<keyword evidence="2" id="KW-1185">Reference proteome</keyword>